<dbReference type="Proteomes" id="UP001480595">
    <property type="component" value="Unassembled WGS sequence"/>
</dbReference>
<name>A0ABR1WU77_9PEZI</name>
<comment type="caution">
    <text evidence="1">The sequence shown here is derived from an EMBL/GenBank/DDBJ whole genome shotgun (WGS) entry which is preliminary data.</text>
</comment>
<dbReference type="GeneID" id="92086113"/>
<dbReference type="RefSeq" id="XP_066721191.1">
    <property type="nucleotide sequence ID" value="XM_066853050.1"/>
</dbReference>
<reference evidence="1 2" key="1">
    <citation type="submission" date="2023-01" db="EMBL/GenBank/DDBJ databases">
        <title>Analysis of 21 Apiospora genomes using comparative genomics revels a genus with tremendous synthesis potential of carbohydrate active enzymes and secondary metabolites.</title>
        <authorList>
            <person name="Sorensen T."/>
        </authorList>
    </citation>
    <scope>NUCLEOTIDE SEQUENCE [LARGE SCALE GENOMIC DNA]</scope>
    <source>
        <strain evidence="1 2">CBS 135458</strain>
    </source>
</reference>
<dbReference type="EMBL" id="JAQQWL010000002">
    <property type="protein sequence ID" value="KAK8086667.1"/>
    <property type="molecule type" value="Genomic_DNA"/>
</dbReference>
<evidence type="ECO:0000313" key="1">
    <source>
        <dbReference type="EMBL" id="KAK8086667.1"/>
    </source>
</evidence>
<organism evidence="1 2">
    <name type="scientific">Apiospora phragmitis</name>
    <dbReference type="NCBI Taxonomy" id="2905665"/>
    <lineage>
        <taxon>Eukaryota</taxon>
        <taxon>Fungi</taxon>
        <taxon>Dikarya</taxon>
        <taxon>Ascomycota</taxon>
        <taxon>Pezizomycotina</taxon>
        <taxon>Sordariomycetes</taxon>
        <taxon>Xylariomycetidae</taxon>
        <taxon>Amphisphaeriales</taxon>
        <taxon>Apiosporaceae</taxon>
        <taxon>Apiospora</taxon>
    </lineage>
</organism>
<gene>
    <name evidence="1" type="ORF">PG994_001641</name>
</gene>
<keyword evidence="2" id="KW-1185">Reference proteome</keyword>
<evidence type="ECO:0000313" key="2">
    <source>
        <dbReference type="Proteomes" id="UP001480595"/>
    </source>
</evidence>
<protein>
    <recommendedName>
        <fullName evidence="3">Transposase</fullName>
    </recommendedName>
</protein>
<sequence length="105" mass="11846">MPMSRTGFKSSAPRQVTPLESDFNTIRLISKYSMAIGFRYNCLRLTLQLFAAHVTESPDYWNTTGSRSGLGPAQRLSQRKTLRMAVVRGKTSPALQQDLRGTFFE</sequence>
<accession>A0ABR1WU77</accession>
<evidence type="ECO:0008006" key="3">
    <source>
        <dbReference type="Google" id="ProtNLM"/>
    </source>
</evidence>
<proteinExistence type="predicted"/>